<comment type="caution">
    <text evidence="2">The sequence shown here is derived from an EMBL/GenBank/DDBJ whole genome shotgun (WGS) entry which is preliminary data.</text>
</comment>
<accession>A0A0J7JUC8</accession>
<evidence type="ECO:0000313" key="2">
    <source>
        <dbReference type="EMBL" id="KMQ81772.1"/>
    </source>
</evidence>
<evidence type="ECO:0000256" key="1">
    <source>
        <dbReference type="SAM" id="MobiDB-lite"/>
    </source>
</evidence>
<dbReference type="EMBL" id="LBMM01031818">
    <property type="protein sequence ID" value="KMQ81772.1"/>
    <property type="molecule type" value="Genomic_DNA"/>
</dbReference>
<dbReference type="AlphaFoldDB" id="A0A0J7JUC8"/>
<feature type="region of interest" description="Disordered" evidence="1">
    <location>
        <begin position="28"/>
        <end position="58"/>
    </location>
</feature>
<reference evidence="2 3" key="1">
    <citation type="submission" date="2015-04" db="EMBL/GenBank/DDBJ databases">
        <title>Lasius niger genome sequencing.</title>
        <authorList>
            <person name="Konorov E.A."/>
            <person name="Nikitin M.A."/>
            <person name="Kirill M.V."/>
            <person name="Chang P."/>
        </authorList>
    </citation>
    <scope>NUCLEOTIDE SEQUENCE [LARGE SCALE GENOMIC DNA]</scope>
    <source>
        <tissue evidence="2">Whole</tissue>
    </source>
</reference>
<dbReference type="PaxDb" id="67767-A0A0J7JUC8"/>
<sequence>NNINDDLTIENNSLKEKLQKLQPQLTDALDKQPPQPTVVVASNDPHPSQPAMVTPTFT</sequence>
<dbReference type="Proteomes" id="UP000036403">
    <property type="component" value="Unassembled WGS sequence"/>
</dbReference>
<name>A0A0J7JUC8_LASNI</name>
<protein>
    <submittedName>
        <fullName evidence="2">Uncharacterized protein</fullName>
    </submittedName>
</protein>
<proteinExistence type="predicted"/>
<feature type="non-terminal residue" evidence="2">
    <location>
        <position position="1"/>
    </location>
</feature>
<keyword evidence="3" id="KW-1185">Reference proteome</keyword>
<organism evidence="2 3">
    <name type="scientific">Lasius niger</name>
    <name type="common">Black garden ant</name>
    <dbReference type="NCBI Taxonomy" id="67767"/>
    <lineage>
        <taxon>Eukaryota</taxon>
        <taxon>Metazoa</taxon>
        <taxon>Ecdysozoa</taxon>
        <taxon>Arthropoda</taxon>
        <taxon>Hexapoda</taxon>
        <taxon>Insecta</taxon>
        <taxon>Pterygota</taxon>
        <taxon>Neoptera</taxon>
        <taxon>Endopterygota</taxon>
        <taxon>Hymenoptera</taxon>
        <taxon>Apocrita</taxon>
        <taxon>Aculeata</taxon>
        <taxon>Formicoidea</taxon>
        <taxon>Formicidae</taxon>
        <taxon>Formicinae</taxon>
        <taxon>Lasius</taxon>
        <taxon>Lasius</taxon>
    </lineage>
</organism>
<gene>
    <name evidence="2" type="ORF">RF55_25251</name>
</gene>
<evidence type="ECO:0000313" key="3">
    <source>
        <dbReference type="Proteomes" id="UP000036403"/>
    </source>
</evidence>